<dbReference type="AlphaFoldDB" id="X1GUJ3"/>
<dbReference type="PANTHER" id="PTHR43355:SF2">
    <property type="entry name" value="FLAVIN REDUCTASE (NADPH)"/>
    <property type="match status" value="1"/>
</dbReference>
<feature type="domain" description="NAD(P)-binding" evidence="1">
    <location>
        <begin position="7"/>
        <end position="194"/>
    </location>
</feature>
<dbReference type="SUPFAM" id="SSF51735">
    <property type="entry name" value="NAD(P)-binding Rossmann-fold domains"/>
    <property type="match status" value="1"/>
</dbReference>
<name>X1GUJ3_9ZZZZ</name>
<dbReference type="GO" id="GO:0004074">
    <property type="term" value="F:biliverdin reductase [NAD(P)H] activity"/>
    <property type="evidence" value="ECO:0007669"/>
    <property type="project" value="TreeGrafter"/>
</dbReference>
<comment type="caution">
    <text evidence="2">The sequence shown here is derived from an EMBL/GenBank/DDBJ whole genome shotgun (WGS) entry which is preliminary data.</text>
</comment>
<dbReference type="Pfam" id="PF13460">
    <property type="entry name" value="NAD_binding_10"/>
    <property type="match status" value="1"/>
</dbReference>
<dbReference type="PANTHER" id="PTHR43355">
    <property type="entry name" value="FLAVIN REDUCTASE (NADPH)"/>
    <property type="match status" value="1"/>
</dbReference>
<dbReference type="InterPro" id="IPR051606">
    <property type="entry name" value="Polyketide_Oxido-like"/>
</dbReference>
<evidence type="ECO:0000313" key="2">
    <source>
        <dbReference type="EMBL" id="GAH45279.1"/>
    </source>
</evidence>
<dbReference type="InterPro" id="IPR036291">
    <property type="entry name" value="NAD(P)-bd_dom_sf"/>
</dbReference>
<reference evidence="2" key="1">
    <citation type="journal article" date="2014" name="Front. Microbiol.">
        <title>High frequency of phylogenetically diverse reductive dehalogenase-homologous genes in deep subseafloor sedimentary metagenomes.</title>
        <authorList>
            <person name="Kawai M."/>
            <person name="Futagami T."/>
            <person name="Toyoda A."/>
            <person name="Takaki Y."/>
            <person name="Nishi S."/>
            <person name="Hori S."/>
            <person name="Arai W."/>
            <person name="Tsubouchi T."/>
            <person name="Morono Y."/>
            <person name="Uchiyama I."/>
            <person name="Ito T."/>
            <person name="Fujiyama A."/>
            <person name="Inagaki F."/>
            <person name="Takami H."/>
        </authorList>
    </citation>
    <scope>NUCLEOTIDE SEQUENCE</scope>
    <source>
        <strain evidence="2">Expedition CK06-06</strain>
    </source>
</reference>
<dbReference type="EMBL" id="BARU01006120">
    <property type="protein sequence ID" value="GAH45279.1"/>
    <property type="molecule type" value="Genomic_DNA"/>
</dbReference>
<organism evidence="2">
    <name type="scientific">marine sediment metagenome</name>
    <dbReference type="NCBI Taxonomy" id="412755"/>
    <lineage>
        <taxon>unclassified sequences</taxon>
        <taxon>metagenomes</taxon>
        <taxon>ecological metagenomes</taxon>
    </lineage>
</organism>
<dbReference type="Gene3D" id="3.40.50.720">
    <property type="entry name" value="NAD(P)-binding Rossmann-like Domain"/>
    <property type="match status" value="1"/>
</dbReference>
<proteinExistence type="predicted"/>
<protein>
    <recommendedName>
        <fullName evidence="1">NAD(P)-binding domain-containing protein</fullName>
    </recommendedName>
</protein>
<dbReference type="InterPro" id="IPR016040">
    <property type="entry name" value="NAD(P)-bd_dom"/>
</dbReference>
<evidence type="ECO:0000259" key="1">
    <source>
        <dbReference type="Pfam" id="PF13460"/>
    </source>
</evidence>
<sequence>MKLVVFGATGKTGQEIVKQALTQGYEVTAFVRDPARVMLEHGDLKIMTGDIFDITAVSQAIEGQDAVICSLGTSELGKTTVRSEGTANIMEAMKEKHVHRLVVISAMGVAESWSTLSFVNKLFFATLLRGSQQDHEKQEVVVKESELDWTIMRPSGLTDTPLTGSYSIGENILGKTSRIARADVAHAILKELENNAFVHKAVTITN</sequence>
<accession>X1GUJ3</accession>
<dbReference type="CDD" id="cd05244">
    <property type="entry name" value="BVR-B_like_SDR_a"/>
    <property type="match status" value="1"/>
</dbReference>
<dbReference type="GO" id="GO:0042602">
    <property type="term" value="F:riboflavin reductase (NADPH) activity"/>
    <property type="evidence" value="ECO:0007669"/>
    <property type="project" value="TreeGrafter"/>
</dbReference>
<gene>
    <name evidence="2" type="ORF">S03H2_12019</name>
</gene>